<feature type="signal peptide" evidence="7">
    <location>
        <begin position="1"/>
        <end position="25"/>
    </location>
</feature>
<dbReference type="OrthoDB" id="12976at2"/>
<dbReference type="CDD" id="cd03020">
    <property type="entry name" value="DsbA_DsbC_DsbG"/>
    <property type="match status" value="1"/>
</dbReference>
<evidence type="ECO:0000256" key="2">
    <source>
        <dbReference type="ARBA" id="ARBA00009813"/>
    </source>
</evidence>
<feature type="domain" description="Disulphide bond isomerase DsbC/G N-terminal" evidence="8">
    <location>
        <begin position="28"/>
        <end position="91"/>
    </location>
</feature>
<dbReference type="Gene3D" id="3.10.450.70">
    <property type="entry name" value="Disulphide bond isomerase, DsbC/G, N-terminal"/>
    <property type="match status" value="1"/>
</dbReference>
<feature type="domain" description="Thioredoxin-like fold" evidence="9">
    <location>
        <begin position="118"/>
        <end position="238"/>
    </location>
</feature>
<dbReference type="AlphaFoldDB" id="A0A1Z4VUE5"/>
<dbReference type="RefSeq" id="WP_096366868.1">
    <property type="nucleotide sequence ID" value="NZ_AP018052.1"/>
</dbReference>
<sequence>MSDLKRIVAGLTALLASLVSVPALALELPEKVSQALEDFQPGRSPDAVREGPIAGLYEVAYGAQIFYVSADGRFLLQGAFLNTETGENVTEQRRGELIQAELQRIGEERMVIFAADKPEHTVTVFTDIDCGYCRKLHQEVDELNARGITVRYLFFPRSGPGTPSWRKAISVWCADDRQQALTDAKNDRPVATAHCDNPVDAHMELVRGFGLRGTPAIVMEDGSIIPGYVPAEKLAAALDGKPLR</sequence>
<dbReference type="InterPro" id="IPR012336">
    <property type="entry name" value="Thioredoxin-like_fold"/>
</dbReference>
<dbReference type="InterPro" id="IPR009094">
    <property type="entry name" value="DiS-bond_isomerase_DsbC/G_N_sf"/>
</dbReference>
<dbReference type="GO" id="GO:0042597">
    <property type="term" value="C:periplasmic space"/>
    <property type="evidence" value="ECO:0007669"/>
    <property type="project" value="UniProtKB-SubCell"/>
</dbReference>
<reference evidence="10 11" key="1">
    <citation type="submission" date="2017-05" db="EMBL/GenBank/DDBJ databases">
        <title>Thiocyanate degradation by Thiohalobacter thiocyanaticus FOKN1.</title>
        <authorList>
            <person name="Oshiki M."/>
            <person name="Fukushima T."/>
            <person name="Kawano S."/>
            <person name="Nakagawa J."/>
        </authorList>
    </citation>
    <scope>NUCLEOTIDE SEQUENCE [LARGE SCALE GENOMIC DNA]</scope>
    <source>
        <strain evidence="10 11">FOKN1</strain>
    </source>
</reference>
<comment type="subcellular location">
    <subcellularLocation>
        <location evidence="1 7">Periplasm</location>
    </subcellularLocation>
</comment>
<dbReference type="KEGG" id="ttc:FOKN1_2442"/>
<dbReference type="InterPro" id="IPR051470">
    <property type="entry name" value="Thiol:disulfide_interchange"/>
</dbReference>
<evidence type="ECO:0000313" key="11">
    <source>
        <dbReference type="Proteomes" id="UP000218765"/>
    </source>
</evidence>
<dbReference type="InterPro" id="IPR033954">
    <property type="entry name" value="DiS-bond_Isoase_DsbC/G"/>
</dbReference>
<evidence type="ECO:0000256" key="4">
    <source>
        <dbReference type="ARBA" id="ARBA00022764"/>
    </source>
</evidence>
<dbReference type="Pfam" id="PF10411">
    <property type="entry name" value="DsbC_N"/>
    <property type="match status" value="1"/>
</dbReference>
<gene>
    <name evidence="10" type="ORF">FOKN1_2442</name>
</gene>
<accession>A0A1Z4VUE5</accession>
<keyword evidence="5" id="KW-1015">Disulfide bond</keyword>
<name>A0A1Z4VUE5_9GAMM</name>
<evidence type="ECO:0000256" key="1">
    <source>
        <dbReference type="ARBA" id="ARBA00004418"/>
    </source>
</evidence>
<feature type="chain" id="PRO_5011835401" description="Thiol:disulfide interchange protein" evidence="7">
    <location>
        <begin position="26"/>
        <end position="244"/>
    </location>
</feature>
<evidence type="ECO:0000256" key="7">
    <source>
        <dbReference type="RuleBase" id="RU364038"/>
    </source>
</evidence>
<dbReference type="GO" id="GO:0016853">
    <property type="term" value="F:isomerase activity"/>
    <property type="evidence" value="ECO:0007669"/>
    <property type="project" value="UniProtKB-KW"/>
</dbReference>
<dbReference type="SUPFAM" id="SSF54423">
    <property type="entry name" value="DsbC/DsbG N-terminal domain-like"/>
    <property type="match status" value="1"/>
</dbReference>
<keyword evidence="10" id="KW-0413">Isomerase</keyword>
<dbReference type="InterPro" id="IPR018950">
    <property type="entry name" value="DiS-bond_isomerase_DsbC/G_N"/>
</dbReference>
<keyword evidence="6 7" id="KW-0676">Redox-active center</keyword>
<organism evidence="10 11">
    <name type="scientific">Thiohalobacter thiocyanaticus</name>
    <dbReference type="NCBI Taxonomy" id="585455"/>
    <lineage>
        <taxon>Bacteria</taxon>
        <taxon>Pseudomonadati</taxon>
        <taxon>Pseudomonadota</taxon>
        <taxon>Gammaproteobacteria</taxon>
        <taxon>Thiohalobacterales</taxon>
        <taxon>Thiohalobacteraceae</taxon>
        <taxon>Thiohalobacter</taxon>
    </lineage>
</organism>
<dbReference type="Gene3D" id="3.40.30.10">
    <property type="entry name" value="Glutaredoxin"/>
    <property type="match status" value="1"/>
</dbReference>
<dbReference type="PANTHER" id="PTHR35272:SF3">
    <property type="entry name" value="THIOL:DISULFIDE INTERCHANGE PROTEIN DSBC"/>
    <property type="match status" value="1"/>
</dbReference>
<evidence type="ECO:0000256" key="6">
    <source>
        <dbReference type="ARBA" id="ARBA00023284"/>
    </source>
</evidence>
<evidence type="ECO:0000256" key="3">
    <source>
        <dbReference type="ARBA" id="ARBA00022729"/>
    </source>
</evidence>
<keyword evidence="4 7" id="KW-0574">Periplasm</keyword>
<dbReference type="InterPro" id="IPR036249">
    <property type="entry name" value="Thioredoxin-like_sf"/>
</dbReference>
<proteinExistence type="inferred from homology"/>
<evidence type="ECO:0000259" key="9">
    <source>
        <dbReference type="Pfam" id="PF13098"/>
    </source>
</evidence>
<evidence type="ECO:0000259" key="8">
    <source>
        <dbReference type="Pfam" id="PF10411"/>
    </source>
</evidence>
<comment type="similarity">
    <text evidence="2 7">Belongs to the thioredoxin family. DsbC subfamily.</text>
</comment>
<comment type="function">
    <text evidence="7">Required for disulfide bond formation in some periplasmic proteins. Acts by transferring its disulfide bond to other proteins and is reduced in the process.</text>
</comment>
<keyword evidence="11" id="KW-1185">Reference proteome</keyword>
<dbReference type="EMBL" id="AP018052">
    <property type="protein sequence ID" value="BAZ94814.1"/>
    <property type="molecule type" value="Genomic_DNA"/>
</dbReference>
<dbReference type="PANTHER" id="PTHR35272">
    <property type="entry name" value="THIOL:DISULFIDE INTERCHANGE PROTEIN DSBC-RELATED"/>
    <property type="match status" value="1"/>
</dbReference>
<dbReference type="Pfam" id="PF13098">
    <property type="entry name" value="Thioredoxin_2"/>
    <property type="match status" value="1"/>
</dbReference>
<dbReference type="SUPFAM" id="SSF52833">
    <property type="entry name" value="Thioredoxin-like"/>
    <property type="match status" value="1"/>
</dbReference>
<protein>
    <recommendedName>
        <fullName evidence="7">Thiol:disulfide interchange protein</fullName>
    </recommendedName>
</protein>
<keyword evidence="3 7" id="KW-0732">Signal</keyword>
<evidence type="ECO:0000256" key="5">
    <source>
        <dbReference type="ARBA" id="ARBA00023157"/>
    </source>
</evidence>
<evidence type="ECO:0000313" key="10">
    <source>
        <dbReference type="EMBL" id="BAZ94814.1"/>
    </source>
</evidence>
<dbReference type="Proteomes" id="UP000218765">
    <property type="component" value="Chromosome"/>
</dbReference>